<organism evidence="1 2">
    <name type="scientific">Brachionus plicatilis</name>
    <name type="common">Marine rotifer</name>
    <name type="synonym">Brachionus muelleri</name>
    <dbReference type="NCBI Taxonomy" id="10195"/>
    <lineage>
        <taxon>Eukaryota</taxon>
        <taxon>Metazoa</taxon>
        <taxon>Spiralia</taxon>
        <taxon>Gnathifera</taxon>
        <taxon>Rotifera</taxon>
        <taxon>Eurotatoria</taxon>
        <taxon>Monogononta</taxon>
        <taxon>Pseudotrocha</taxon>
        <taxon>Ploima</taxon>
        <taxon>Brachionidae</taxon>
        <taxon>Brachionus</taxon>
    </lineage>
</organism>
<reference evidence="1 2" key="1">
    <citation type="journal article" date="2018" name="Sci. Rep.">
        <title>Genomic signatures of local adaptation to the degree of environmental predictability in rotifers.</title>
        <authorList>
            <person name="Franch-Gras L."/>
            <person name="Hahn C."/>
            <person name="Garcia-Roger E.M."/>
            <person name="Carmona M.J."/>
            <person name="Serra M."/>
            <person name="Gomez A."/>
        </authorList>
    </citation>
    <scope>NUCLEOTIDE SEQUENCE [LARGE SCALE GENOMIC DNA]</scope>
    <source>
        <strain evidence="1">HYR1</strain>
    </source>
</reference>
<dbReference type="AlphaFoldDB" id="A0A3M7QH30"/>
<comment type="caution">
    <text evidence="1">The sequence shown here is derived from an EMBL/GenBank/DDBJ whole genome shotgun (WGS) entry which is preliminary data.</text>
</comment>
<gene>
    <name evidence="1" type="ORF">BpHYR1_002478</name>
</gene>
<evidence type="ECO:0000313" key="2">
    <source>
        <dbReference type="Proteomes" id="UP000276133"/>
    </source>
</evidence>
<keyword evidence="2" id="KW-1185">Reference proteome</keyword>
<evidence type="ECO:0000313" key="1">
    <source>
        <dbReference type="EMBL" id="RNA10341.1"/>
    </source>
</evidence>
<accession>A0A3M7QH30</accession>
<protein>
    <submittedName>
        <fullName evidence="1">Uncharacterized protein</fullName>
    </submittedName>
</protein>
<sequence>MYKLVLIFNVTCTFPFLDSSSTIPQLFPNYSPTIPLHFLDTSSTIPFLDSFFPSTLPKGKVEEESKNKMRTKLGPA</sequence>
<dbReference type="EMBL" id="REGN01006233">
    <property type="protein sequence ID" value="RNA10341.1"/>
    <property type="molecule type" value="Genomic_DNA"/>
</dbReference>
<proteinExistence type="predicted"/>
<dbReference type="Proteomes" id="UP000276133">
    <property type="component" value="Unassembled WGS sequence"/>
</dbReference>
<name>A0A3M7QH30_BRAPC</name>